<dbReference type="Pfam" id="PF12838">
    <property type="entry name" value="Fer4_7"/>
    <property type="match status" value="1"/>
</dbReference>
<feature type="domain" description="4Fe-4S ferredoxin-type" evidence="9">
    <location>
        <begin position="265"/>
        <end position="294"/>
    </location>
</feature>
<feature type="non-terminal residue" evidence="10">
    <location>
        <position position="1"/>
    </location>
</feature>
<keyword evidence="3" id="KW-0004">4Fe-4S</keyword>
<dbReference type="InterPro" id="IPR036188">
    <property type="entry name" value="FAD/NAD-bd_sf"/>
</dbReference>
<dbReference type="PANTHER" id="PTHR43498:SF1">
    <property type="entry name" value="COB--COM HETERODISULFIDE REDUCTASE IRON-SULFUR SUBUNIT A"/>
    <property type="match status" value="1"/>
</dbReference>
<protein>
    <submittedName>
        <fullName evidence="10">CoB--CoM heterodisulfide reductase iron-sulfur subunit A family protein</fullName>
    </submittedName>
</protein>
<organism evidence="10 11">
    <name type="scientific">Desulfotignum balticum</name>
    <dbReference type="NCBI Taxonomy" id="115781"/>
    <lineage>
        <taxon>Bacteria</taxon>
        <taxon>Pseudomonadati</taxon>
        <taxon>Thermodesulfobacteriota</taxon>
        <taxon>Desulfobacteria</taxon>
        <taxon>Desulfobacterales</taxon>
        <taxon>Desulfobacteraceae</taxon>
        <taxon>Desulfotignum</taxon>
    </lineage>
</organism>
<dbReference type="Proteomes" id="UP000706172">
    <property type="component" value="Unassembled WGS sequence"/>
</dbReference>
<evidence type="ECO:0000256" key="7">
    <source>
        <dbReference type="ARBA" id="ARBA00023004"/>
    </source>
</evidence>
<dbReference type="GO" id="GO:0051539">
    <property type="term" value="F:4 iron, 4 sulfur cluster binding"/>
    <property type="evidence" value="ECO:0007669"/>
    <property type="project" value="UniProtKB-KW"/>
</dbReference>
<feature type="domain" description="4Fe-4S ferredoxin-type" evidence="9">
    <location>
        <begin position="231"/>
        <end position="260"/>
    </location>
</feature>
<dbReference type="InterPro" id="IPR017896">
    <property type="entry name" value="4Fe4S_Fe-S-bd"/>
</dbReference>
<dbReference type="EMBL" id="JACCQK010000317">
    <property type="protein sequence ID" value="MBG0779445.1"/>
    <property type="molecule type" value="Genomic_DNA"/>
</dbReference>
<keyword evidence="8" id="KW-0411">Iron-sulfur</keyword>
<gene>
    <name evidence="10" type="ORF">H0S81_05915</name>
</gene>
<dbReference type="GO" id="GO:0016491">
    <property type="term" value="F:oxidoreductase activity"/>
    <property type="evidence" value="ECO:0007669"/>
    <property type="project" value="UniProtKB-KW"/>
</dbReference>
<keyword evidence="6" id="KW-0560">Oxidoreductase</keyword>
<dbReference type="InterPro" id="IPR017900">
    <property type="entry name" value="4Fe4S_Fe_S_CS"/>
</dbReference>
<dbReference type="AlphaFoldDB" id="A0A931G8L4"/>
<dbReference type="SUPFAM" id="SSF54862">
    <property type="entry name" value="4Fe-4S ferredoxins"/>
    <property type="match status" value="1"/>
</dbReference>
<evidence type="ECO:0000313" key="11">
    <source>
        <dbReference type="Proteomes" id="UP000706172"/>
    </source>
</evidence>
<comment type="similarity">
    <text evidence="2">Belongs to the HdrA family.</text>
</comment>
<dbReference type="SUPFAM" id="SSF51905">
    <property type="entry name" value="FAD/NAD(P)-binding domain"/>
    <property type="match status" value="1"/>
</dbReference>
<sequence length="307" mass="33638">GAEEYQPDEYLYNSSTRVITGLCLDEKIMQNDDLVTTAKTAVFIQCVGSREPDRPYCSRICCTHSIASALHLKEMNPQMDVYILYRDIRTYGEKERLYQEAREKGVVFIRYSVDNKPDVTREKDGLTVTVMDHVLRQPVRIPADLVVLASAVVSRKEDALAKLFKVPMDSDGFFAEAHVKLAPSNFAVDGVFLCGLAHYPKPIDESIAQAQAAAAGVSRLFAKHEIKTLGNTAQVNTAVCSGCGVCVAVCPYNAPEMIPDGRDAGKARVNPVLCKGCGLCTASCRSGAVELMGYKEQQIMAMIDHAF</sequence>
<evidence type="ECO:0000256" key="5">
    <source>
        <dbReference type="ARBA" id="ARBA00022827"/>
    </source>
</evidence>
<evidence type="ECO:0000313" key="10">
    <source>
        <dbReference type="EMBL" id="MBG0779445.1"/>
    </source>
</evidence>
<dbReference type="PROSITE" id="PS00198">
    <property type="entry name" value="4FE4S_FER_1"/>
    <property type="match status" value="1"/>
</dbReference>
<dbReference type="GO" id="GO:0046872">
    <property type="term" value="F:metal ion binding"/>
    <property type="evidence" value="ECO:0007669"/>
    <property type="project" value="UniProtKB-KW"/>
</dbReference>
<evidence type="ECO:0000256" key="8">
    <source>
        <dbReference type="ARBA" id="ARBA00023014"/>
    </source>
</evidence>
<keyword evidence="4" id="KW-0479">Metal-binding</keyword>
<name>A0A931G8L4_9BACT</name>
<keyword evidence="5" id="KW-0285">Flavoprotein</keyword>
<evidence type="ECO:0000256" key="1">
    <source>
        <dbReference type="ARBA" id="ARBA00001974"/>
    </source>
</evidence>
<evidence type="ECO:0000256" key="6">
    <source>
        <dbReference type="ARBA" id="ARBA00023002"/>
    </source>
</evidence>
<comment type="cofactor">
    <cofactor evidence="1">
        <name>FAD</name>
        <dbReference type="ChEBI" id="CHEBI:57692"/>
    </cofactor>
</comment>
<comment type="caution">
    <text evidence="10">The sequence shown here is derived from an EMBL/GenBank/DDBJ whole genome shotgun (WGS) entry which is preliminary data.</text>
</comment>
<reference evidence="10" key="1">
    <citation type="submission" date="2020-07" db="EMBL/GenBank/DDBJ databases">
        <title>Severe corrosion of carbon steel in oil field produced water can be linked to methanogenic archaea containing a special type of NiFe hydrogenase.</title>
        <authorList>
            <person name="Lahme S."/>
            <person name="Mand J."/>
            <person name="Longwell J."/>
            <person name="Smith R."/>
            <person name="Enning D."/>
        </authorList>
    </citation>
    <scope>NUCLEOTIDE SEQUENCE</scope>
    <source>
        <strain evidence="10">MIC098Bin6</strain>
    </source>
</reference>
<dbReference type="InterPro" id="IPR039650">
    <property type="entry name" value="HdrA-like"/>
</dbReference>
<evidence type="ECO:0000259" key="9">
    <source>
        <dbReference type="PROSITE" id="PS51379"/>
    </source>
</evidence>
<evidence type="ECO:0000256" key="2">
    <source>
        <dbReference type="ARBA" id="ARBA00006561"/>
    </source>
</evidence>
<keyword evidence="5" id="KW-0274">FAD</keyword>
<accession>A0A931G8L4</accession>
<dbReference type="PANTHER" id="PTHR43498">
    <property type="entry name" value="FERREDOXIN:COB-COM HETERODISULFIDE REDUCTASE SUBUNIT A"/>
    <property type="match status" value="1"/>
</dbReference>
<evidence type="ECO:0000256" key="3">
    <source>
        <dbReference type="ARBA" id="ARBA00022485"/>
    </source>
</evidence>
<evidence type="ECO:0000256" key="4">
    <source>
        <dbReference type="ARBA" id="ARBA00022723"/>
    </source>
</evidence>
<dbReference type="Gene3D" id="3.30.70.20">
    <property type="match status" value="1"/>
</dbReference>
<dbReference type="PROSITE" id="PS51379">
    <property type="entry name" value="4FE4S_FER_2"/>
    <property type="match status" value="2"/>
</dbReference>
<proteinExistence type="inferred from homology"/>
<keyword evidence="7" id="KW-0408">Iron</keyword>